<dbReference type="GeneID" id="29384433"/>
<dbReference type="KEGG" id="vfl:AL536_02395"/>
<keyword evidence="4" id="KW-1185">Reference proteome</keyword>
<organism evidence="3 5">
    <name type="scientific">Vibrio fluvialis</name>
    <dbReference type="NCBI Taxonomy" id="676"/>
    <lineage>
        <taxon>Bacteria</taxon>
        <taxon>Pseudomonadati</taxon>
        <taxon>Pseudomonadota</taxon>
        <taxon>Gammaproteobacteria</taxon>
        <taxon>Vibrionales</taxon>
        <taxon>Vibrionaceae</taxon>
        <taxon>Vibrio</taxon>
    </lineage>
</organism>
<evidence type="ECO:0000313" key="2">
    <source>
        <dbReference type="EMBL" id="AMF92350.1"/>
    </source>
</evidence>
<keyword evidence="1" id="KW-0732">Signal</keyword>
<sequence length="428" mass="50056">MRQLTSALIIAVLAPAAHAELTPKSHIGIAGIDFQSQLGVDYGHDDNVTYQRDSDAAIDSNFWTLTPTLKAIGERGEDRYVLMYSGEYRRYEDSSADDYDRHFMMLDTAWRFGRMHGLTFNLSQTFGQEKRGQDMSEGFDDAEFKQFGFSEGGLKNSLLDTSLRYSYGAPEGRGKLEVMLQSKTLRFRDTDAFEQASASFYEYLLEQEWREDSLVVDLFDQYSSKSRFRYSFITNRRYYDEAENKRSNEYYLLFGLKSERTGKTTVEGNVALLYKEFPNDENAEDFKGFNWDLEANWKPVKHSEFTLYTWQKVKDPEQEGGYVLEGKYGLAWTHYWWVDRFSTTLDYGYQTDDYRIPNNDRYDKTQVAKVAFGYDFRPSIRVELNYQWSDMTSNTDDVIRYGNQPGETFTRYLGYEQSLIQLLLKVQI</sequence>
<reference evidence="2" key="2">
    <citation type="submission" date="2018-01" db="EMBL/GenBank/DDBJ databases">
        <title>FDA dAtabase for Regulatory Grade micrObial Sequences (FDA-ARGOS): Supporting development and validation of Infectious Disease Dx tests.</title>
        <authorList>
            <person name="Hoffmann M."/>
            <person name="Allard M."/>
            <person name="Evans P."/>
            <person name="Brown E."/>
            <person name="Tallon L."/>
            <person name="Sadzewicz L."/>
            <person name="Sengamalay N."/>
            <person name="Ott S."/>
            <person name="Godinez A."/>
            <person name="Nagaraj S."/>
            <person name="Vyas G."/>
            <person name="Aluvathingal J."/>
            <person name="Nadendla S."/>
            <person name="Geyer C."/>
            <person name="Sichtig H."/>
        </authorList>
    </citation>
    <scope>NUCLEOTIDE SEQUENCE</scope>
    <source>
        <strain evidence="2">ATCC 33809</strain>
    </source>
</reference>
<reference evidence="3 5" key="3">
    <citation type="submission" date="2018-06" db="EMBL/GenBank/DDBJ databases">
        <authorList>
            <consortium name="Pathogen Informatics"/>
            <person name="Doyle S."/>
        </authorList>
    </citation>
    <scope>NUCLEOTIDE SEQUENCE [LARGE SCALE GENOMIC DNA]</scope>
    <source>
        <strain evidence="3 5">NCTC11327</strain>
    </source>
</reference>
<evidence type="ECO:0000313" key="3">
    <source>
        <dbReference type="EMBL" id="SUQ27185.1"/>
    </source>
</evidence>
<dbReference type="Proteomes" id="UP000254626">
    <property type="component" value="Unassembled WGS sequence"/>
</dbReference>
<feature type="signal peptide" evidence="1">
    <location>
        <begin position="1"/>
        <end position="19"/>
    </location>
</feature>
<dbReference type="AlphaFoldDB" id="A0AAX2LV53"/>
<feature type="chain" id="PRO_5043623474" evidence="1">
    <location>
        <begin position="20"/>
        <end position="428"/>
    </location>
</feature>
<dbReference type="EMBL" id="CP014034">
    <property type="protein sequence ID" value="AMF92350.1"/>
    <property type="molecule type" value="Genomic_DNA"/>
</dbReference>
<dbReference type="EMBL" id="UHIP01000002">
    <property type="protein sequence ID" value="SUQ27185.1"/>
    <property type="molecule type" value="Genomic_DNA"/>
</dbReference>
<dbReference type="RefSeq" id="WP_061055497.1">
    <property type="nucleotide sequence ID" value="NZ_CABLBX010000004.1"/>
</dbReference>
<evidence type="ECO:0000256" key="1">
    <source>
        <dbReference type="SAM" id="SignalP"/>
    </source>
</evidence>
<evidence type="ECO:0000313" key="5">
    <source>
        <dbReference type="Proteomes" id="UP000254626"/>
    </source>
</evidence>
<reference evidence="4" key="1">
    <citation type="submission" date="2015-12" db="EMBL/GenBank/DDBJ databases">
        <title>FDA dAtabase for Regulatory Grade micrObial Sequences (FDA-ARGOS): Supporting development and validation of Infectious Disease Dx tests.</title>
        <authorList>
            <person name="Hoffmann M."/>
            <person name="Allard M."/>
            <person name="Evans P."/>
            <person name="Brown E."/>
            <person name="Tallon L.J."/>
            <person name="Sadzewicz L."/>
            <person name="Sengamalay N."/>
            <person name="Ott S."/>
            <person name="Godinez A."/>
            <person name="Nagaraj S."/>
            <person name="Vyas G."/>
            <person name="Aluvathingal J."/>
            <person name="Nadendla S."/>
            <person name="Geyer C."/>
            <person name="Sichtig H."/>
        </authorList>
    </citation>
    <scope>NUCLEOTIDE SEQUENCE [LARGE SCALE GENOMIC DNA]</scope>
    <source>
        <strain evidence="4">ATCC 33809</strain>
    </source>
</reference>
<accession>A0AAX2LV53</accession>
<proteinExistence type="predicted"/>
<name>A0AAX2LV53_VIBFL</name>
<dbReference type="InterPro" id="IPR018759">
    <property type="entry name" value="BBP2_2"/>
</dbReference>
<dbReference type="Pfam" id="PF10082">
    <property type="entry name" value="BBP2_2"/>
    <property type="match status" value="1"/>
</dbReference>
<evidence type="ECO:0000313" key="4">
    <source>
        <dbReference type="Proteomes" id="UP000057088"/>
    </source>
</evidence>
<dbReference type="Proteomes" id="UP000057088">
    <property type="component" value="Chromosome 1"/>
</dbReference>
<protein>
    <submittedName>
        <fullName evidence="2">Capsular biosynthesis protein</fullName>
    </submittedName>
    <submittedName>
        <fullName evidence="3">Capsular polysaccharide synthesis protein CpsD</fullName>
    </submittedName>
</protein>
<gene>
    <name evidence="2" type="ORF">AL536_02395</name>
    <name evidence="3" type="ORF">NCTC11327_04056</name>
</gene>